<dbReference type="EMBL" id="CP111015">
    <property type="protein sequence ID" value="WAR01367.1"/>
    <property type="molecule type" value="Genomic_DNA"/>
</dbReference>
<proteinExistence type="predicted"/>
<accession>A0ABY7DX27</accession>
<reference evidence="2" key="1">
    <citation type="submission" date="2022-11" db="EMBL/GenBank/DDBJ databases">
        <title>Centuries of genome instability and evolution in soft-shell clam transmissible cancer (bioRxiv).</title>
        <authorList>
            <person name="Hart S.F.M."/>
            <person name="Yonemitsu M.A."/>
            <person name="Giersch R.M."/>
            <person name="Beal B.F."/>
            <person name="Arriagada G."/>
            <person name="Davis B.W."/>
            <person name="Ostrander E.A."/>
            <person name="Goff S.P."/>
            <person name="Metzger M.J."/>
        </authorList>
    </citation>
    <scope>NUCLEOTIDE SEQUENCE</scope>
    <source>
        <strain evidence="2">MELC-2E11</strain>
        <tissue evidence="2">Siphon/mantle</tissue>
    </source>
</reference>
<keyword evidence="3" id="KW-1185">Reference proteome</keyword>
<dbReference type="Proteomes" id="UP001164746">
    <property type="component" value="Chromosome 4"/>
</dbReference>
<organism evidence="2 3">
    <name type="scientific">Mya arenaria</name>
    <name type="common">Soft-shell clam</name>
    <dbReference type="NCBI Taxonomy" id="6604"/>
    <lineage>
        <taxon>Eukaryota</taxon>
        <taxon>Metazoa</taxon>
        <taxon>Spiralia</taxon>
        <taxon>Lophotrochozoa</taxon>
        <taxon>Mollusca</taxon>
        <taxon>Bivalvia</taxon>
        <taxon>Autobranchia</taxon>
        <taxon>Heteroconchia</taxon>
        <taxon>Euheterodonta</taxon>
        <taxon>Imparidentia</taxon>
        <taxon>Neoheterodontei</taxon>
        <taxon>Myida</taxon>
        <taxon>Myoidea</taxon>
        <taxon>Myidae</taxon>
        <taxon>Mya</taxon>
    </lineage>
</organism>
<evidence type="ECO:0000313" key="3">
    <source>
        <dbReference type="Proteomes" id="UP001164746"/>
    </source>
</evidence>
<sequence>MSGGEHVAYMENRQEKGIAARYVRKDSKRQYLATYLNIRRMHEGYELQCKVNGNEAVKEPVYRRVFNEEFNLSFDVPKKAQCSYCNRYYNTKTDDRLTPEMKVEYEKHQRRKVIAREQKEKTEHFPR</sequence>
<evidence type="ECO:0000256" key="1">
    <source>
        <dbReference type="SAM" id="MobiDB-lite"/>
    </source>
</evidence>
<gene>
    <name evidence="2" type="ORF">MAR_007925</name>
</gene>
<feature type="compositionally biased region" description="Basic and acidic residues" evidence="1">
    <location>
        <begin position="114"/>
        <end position="127"/>
    </location>
</feature>
<evidence type="ECO:0000313" key="2">
    <source>
        <dbReference type="EMBL" id="WAR01367.1"/>
    </source>
</evidence>
<feature type="region of interest" description="Disordered" evidence="1">
    <location>
        <begin position="108"/>
        <end position="127"/>
    </location>
</feature>
<protein>
    <submittedName>
        <fullName evidence="2">Uncharacterized protein</fullName>
    </submittedName>
</protein>
<name>A0ABY7DX27_MYAAR</name>